<dbReference type="GO" id="GO:0004810">
    <property type="term" value="F:CCA tRNA nucleotidyltransferase activity"/>
    <property type="evidence" value="ECO:0007669"/>
    <property type="project" value="UniProtKB-EC"/>
</dbReference>
<name>A0A075GF15_9EURY</name>
<dbReference type="CDD" id="cd05398">
    <property type="entry name" value="NT_ClassII-CCAase"/>
    <property type="match status" value="1"/>
</dbReference>
<dbReference type="GO" id="GO:0008033">
    <property type="term" value="P:tRNA processing"/>
    <property type="evidence" value="ECO:0007669"/>
    <property type="project" value="UniProtKB-KW"/>
</dbReference>
<dbReference type="EMBL" id="KF900631">
    <property type="protein sequence ID" value="AIF01820.1"/>
    <property type="molecule type" value="Genomic_DNA"/>
</dbReference>
<evidence type="ECO:0000256" key="2">
    <source>
        <dbReference type="ARBA" id="ARBA00022679"/>
    </source>
</evidence>
<dbReference type="EC" id="2.7.7.72" evidence="10"/>
<feature type="domain" description="tRNA nucleotidyltransferase/poly(A) polymerase RNA and SrmB- binding" evidence="9">
    <location>
        <begin position="174"/>
        <end position="231"/>
    </location>
</feature>
<dbReference type="Pfam" id="PF12627">
    <property type="entry name" value="PolyA_pol_RNAbd"/>
    <property type="match status" value="1"/>
</dbReference>
<dbReference type="GO" id="GO:0000049">
    <property type="term" value="F:tRNA binding"/>
    <property type="evidence" value="ECO:0007669"/>
    <property type="project" value="TreeGrafter"/>
</dbReference>
<accession>A0A075GF15</accession>
<evidence type="ECO:0000256" key="1">
    <source>
        <dbReference type="ARBA" id="ARBA00001946"/>
    </source>
</evidence>
<proteinExistence type="predicted"/>
<evidence type="ECO:0000259" key="9">
    <source>
        <dbReference type="Pfam" id="PF12627"/>
    </source>
</evidence>
<keyword evidence="2 10" id="KW-0808">Transferase</keyword>
<dbReference type="AlphaFoldDB" id="A0A075GF15"/>
<dbReference type="Pfam" id="PF01743">
    <property type="entry name" value="PolyA_pol"/>
    <property type="match status" value="1"/>
</dbReference>
<protein>
    <submittedName>
        <fullName evidence="10">tRNA cytidylyltransferase (Cca)</fullName>
        <ecNumber evidence="10">2.7.7.72</ecNumber>
    </submittedName>
</protein>
<dbReference type="SUPFAM" id="SSF81301">
    <property type="entry name" value="Nucleotidyltransferase"/>
    <property type="match status" value="1"/>
</dbReference>
<keyword evidence="4 10" id="KW-0548">Nucleotidyltransferase</keyword>
<dbReference type="InterPro" id="IPR002646">
    <property type="entry name" value="PolA_pol_head_dom"/>
</dbReference>
<dbReference type="PANTHER" id="PTHR46173:SF1">
    <property type="entry name" value="CCA TRNA NUCLEOTIDYLTRANSFERASE 1, MITOCHONDRIAL"/>
    <property type="match status" value="1"/>
</dbReference>
<gene>
    <name evidence="10" type="primary">cca</name>
</gene>
<evidence type="ECO:0000256" key="6">
    <source>
        <dbReference type="ARBA" id="ARBA00022741"/>
    </source>
</evidence>
<dbReference type="GO" id="GO:0046872">
    <property type="term" value="F:metal ion binding"/>
    <property type="evidence" value="ECO:0007669"/>
    <property type="project" value="UniProtKB-KW"/>
</dbReference>
<dbReference type="InterPro" id="IPR032828">
    <property type="entry name" value="PolyA_RNA-bd"/>
</dbReference>
<dbReference type="SUPFAM" id="SSF81891">
    <property type="entry name" value="Poly A polymerase C-terminal region-like"/>
    <property type="match status" value="1"/>
</dbReference>
<feature type="domain" description="Poly A polymerase head" evidence="8">
    <location>
        <begin position="21"/>
        <end position="143"/>
    </location>
</feature>
<evidence type="ECO:0000259" key="8">
    <source>
        <dbReference type="Pfam" id="PF01743"/>
    </source>
</evidence>
<evidence type="ECO:0000256" key="3">
    <source>
        <dbReference type="ARBA" id="ARBA00022694"/>
    </source>
</evidence>
<dbReference type="InterPro" id="IPR050264">
    <property type="entry name" value="Bact_CCA-adding_enz_type3_sf"/>
</dbReference>
<dbReference type="Gene3D" id="1.10.3090.10">
    <property type="entry name" value="cca-adding enzyme, domain 2"/>
    <property type="match status" value="1"/>
</dbReference>
<keyword evidence="7" id="KW-0460">Magnesium</keyword>
<reference evidence="10" key="1">
    <citation type="journal article" date="2014" name="Genome Biol. Evol.">
        <title>Pangenome evidence for extensive interdomain horizontal transfer affecting lineage core and shell genes in uncultured planktonic thaumarchaeota and euryarchaeota.</title>
        <authorList>
            <person name="Deschamps P."/>
            <person name="Zivanovic Y."/>
            <person name="Moreira D."/>
            <person name="Rodriguez-Valera F."/>
            <person name="Lopez-Garcia P."/>
        </authorList>
    </citation>
    <scope>NUCLEOTIDE SEQUENCE</scope>
</reference>
<keyword evidence="5" id="KW-0479">Metal-binding</keyword>
<evidence type="ECO:0000256" key="7">
    <source>
        <dbReference type="ARBA" id="ARBA00022842"/>
    </source>
</evidence>
<comment type="cofactor">
    <cofactor evidence="1">
        <name>Mg(2+)</name>
        <dbReference type="ChEBI" id="CHEBI:18420"/>
    </cofactor>
</comment>
<dbReference type="InterPro" id="IPR043519">
    <property type="entry name" value="NT_sf"/>
</dbReference>
<evidence type="ECO:0000256" key="5">
    <source>
        <dbReference type="ARBA" id="ARBA00022723"/>
    </source>
</evidence>
<dbReference type="PANTHER" id="PTHR46173">
    <property type="entry name" value="CCA TRNA NUCLEOTIDYLTRANSFERASE 1, MITOCHONDRIAL"/>
    <property type="match status" value="1"/>
</dbReference>
<organism evidence="10">
    <name type="scientific">uncultured marine group II/III euryarchaeote KM3_14_H03</name>
    <dbReference type="NCBI Taxonomy" id="1457891"/>
    <lineage>
        <taxon>Archaea</taxon>
        <taxon>Methanobacteriati</taxon>
        <taxon>Methanobacteriota</taxon>
        <taxon>environmental samples</taxon>
    </lineage>
</organism>
<evidence type="ECO:0000313" key="10">
    <source>
        <dbReference type="EMBL" id="AIF01820.1"/>
    </source>
</evidence>
<evidence type="ECO:0000256" key="4">
    <source>
        <dbReference type="ARBA" id="ARBA00022695"/>
    </source>
</evidence>
<keyword evidence="6" id="KW-0547">Nucleotide-binding</keyword>
<dbReference type="GO" id="GO:0000166">
    <property type="term" value="F:nucleotide binding"/>
    <property type="evidence" value="ECO:0007669"/>
    <property type="project" value="UniProtKB-KW"/>
</dbReference>
<keyword evidence="3" id="KW-0819">tRNA processing</keyword>
<dbReference type="Gene3D" id="3.30.460.10">
    <property type="entry name" value="Beta Polymerase, domain 2"/>
    <property type="match status" value="1"/>
</dbReference>
<sequence length="405" mass="44784">MEYASEADRLVLSGLRSKGEAWVVGGWVRESLSGEPSTDMDIATTLLPEEVKELFPLSLMYGADYGTVVVRLDGFEGTWEVTTLRSEGGYGDGRRPDRVDFGVDINDDLSRRDFTINAMAYDSEWSLVDPFDGYSDLEDGILRSVGNAAERLGEDGLRVMRAYRFLASQKVAAMDSDLRDAVRDNISMLGMVSKERIGDEMGRTLVASNASSAISMMHDDGVIQQILPGLSANPQVVLCEDPVVNLALFCSVDERSSADLVALLRESLKMSTDELREIAFLHGARGVHLPSTIPEMRVFRAYLPELRQTRIINYYAGLGRNVSQFERLIAELSPLKAGNAPLVDGNTLSEVTGLEPGPRMGRLKGLLHRIQVERDLADQNDVLALLDELGWKDSEHEDWPTLGWP</sequence>